<dbReference type="Gene3D" id="3.30.70.1350">
    <property type="entry name" value="Cation efflux protein, cytoplasmic domain"/>
    <property type="match status" value="3"/>
</dbReference>
<evidence type="ECO:0000256" key="6">
    <source>
        <dbReference type="ARBA" id="ARBA00023136"/>
    </source>
</evidence>
<evidence type="ECO:0000256" key="3">
    <source>
        <dbReference type="ARBA" id="ARBA00022448"/>
    </source>
</evidence>
<dbReference type="HOGENOM" id="CLU_044569_0_0_0"/>
<name>E8V4N6_TERSS</name>
<feature type="transmembrane region" description="Helical" evidence="7">
    <location>
        <begin position="23"/>
        <end position="48"/>
    </location>
</feature>
<dbReference type="GO" id="GO:0016020">
    <property type="term" value="C:membrane"/>
    <property type="evidence" value="ECO:0007669"/>
    <property type="project" value="UniProtKB-SubCell"/>
</dbReference>
<dbReference type="eggNOG" id="COG0053">
    <property type="taxonomic scope" value="Bacteria"/>
</dbReference>
<dbReference type="Proteomes" id="UP000006844">
    <property type="component" value="Chromosome"/>
</dbReference>
<dbReference type="STRING" id="401053.AciPR4_0605"/>
<evidence type="ECO:0000256" key="5">
    <source>
        <dbReference type="ARBA" id="ARBA00022989"/>
    </source>
</evidence>
<feature type="domain" description="Cation efflux protein cytoplasmic" evidence="9">
    <location>
        <begin position="233"/>
        <end position="300"/>
    </location>
</feature>
<dbReference type="NCBIfam" id="TIGR01297">
    <property type="entry name" value="CDF"/>
    <property type="match status" value="1"/>
</dbReference>
<dbReference type="PANTHER" id="PTHR43840:SF15">
    <property type="entry name" value="MITOCHONDRIAL METAL TRANSPORTER 1-RELATED"/>
    <property type="match status" value="1"/>
</dbReference>
<dbReference type="KEGG" id="tsa:AciPR4_0605"/>
<keyword evidence="6 7" id="KW-0472">Membrane</keyword>
<evidence type="ECO:0000259" key="9">
    <source>
        <dbReference type="Pfam" id="PF16916"/>
    </source>
</evidence>
<dbReference type="InterPro" id="IPR058533">
    <property type="entry name" value="Cation_efflux_TM"/>
</dbReference>
<keyword evidence="3" id="KW-0813">Transport</keyword>
<dbReference type="InterPro" id="IPR027470">
    <property type="entry name" value="Cation_efflux_CTD"/>
</dbReference>
<feature type="domain" description="Cation efflux protein transmembrane" evidence="8">
    <location>
        <begin position="27"/>
        <end position="225"/>
    </location>
</feature>
<keyword evidence="5 7" id="KW-1133">Transmembrane helix</keyword>
<feature type="domain" description="Cation efflux protein cytoplasmic" evidence="9">
    <location>
        <begin position="324"/>
        <end position="383"/>
    </location>
</feature>
<dbReference type="EMBL" id="CP002467">
    <property type="protein sequence ID" value="ADV81440.1"/>
    <property type="molecule type" value="Genomic_DNA"/>
</dbReference>
<sequence>MNDPIQTDEANALSAQSAAKQGAALSSVIGAAFITVLKIITGIMTGSLGMLSEAAHSGIDLIAAAITLFSVRVSDKPADEDHTYGHGKVESLSAFIETVLMLASCVWIVVEAIRRMMGDRLELKFSIWPVIVLLLSILVDWTRSRQLGRVARESKSQALEADAMHFSTDIWSSAAVLAGLGATYAGQHWHLRWLEFADPFAALVVSCIILRVSWKLARETVNALLDSTPPGLQRDVAKAIEGVDGVLGVERVRMRRSGAKYFADVTVEMPRNMTFQRTEQLVEAATRAVQKSLPDSDVMIRTVPVATVAESVFDRVRAVAQRNDLSIHDVSVQEYDDGLHVEQHLELAATMSLREAHDLVTRIEAEMCSEVPEIAAIATHIESEEATIERPETVSDERLQAVLCEAAEAFEEVLDVHNVKTIRVGDRVQMSCHCTMPDDLEMGRVHTVISELEASFRRSCPEVARLLIHPEPATDNMR</sequence>
<dbReference type="PANTHER" id="PTHR43840">
    <property type="entry name" value="MITOCHONDRIAL METAL TRANSPORTER 1-RELATED"/>
    <property type="match status" value="1"/>
</dbReference>
<evidence type="ECO:0000256" key="1">
    <source>
        <dbReference type="ARBA" id="ARBA00004141"/>
    </source>
</evidence>
<dbReference type="Pfam" id="PF01545">
    <property type="entry name" value="Cation_efflux"/>
    <property type="match status" value="1"/>
</dbReference>
<dbReference type="RefSeq" id="WP_013567173.1">
    <property type="nucleotide sequence ID" value="NC_014963.1"/>
</dbReference>
<dbReference type="SUPFAM" id="SSF160240">
    <property type="entry name" value="Cation efflux protein cytoplasmic domain-like"/>
    <property type="match status" value="3"/>
</dbReference>
<dbReference type="Pfam" id="PF16916">
    <property type="entry name" value="ZT_dimer"/>
    <property type="match status" value="3"/>
</dbReference>
<evidence type="ECO:0000259" key="8">
    <source>
        <dbReference type="Pfam" id="PF01545"/>
    </source>
</evidence>
<reference evidence="10 11" key="1">
    <citation type="journal article" date="2012" name="Stand. Genomic Sci.">
        <title>Complete genome sequence of Terriglobus saanensis type strain SP1PR4(T), an Acidobacteria from tundra soil.</title>
        <authorList>
            <person name="Rawat S.R."/>
            <person name="Mannisto M.K."/>
            <person name="Starovoytov V."/>
            <person name="Goodwin L."/>
            <person name="Nolan M."/>
            <person name="Hauser L."/>
            <person name="Land M."/>
            <person name="Davenport K.W."/>
            <person name="Woyke T."/>
            <person name="Haggblom M.M."/>
        </authorList>
    </citation>
    <scope>NUCLEOTIDE SEQUENCE</scope>
    <source>
        <strain evidence="11">ATCC BAA-1853 / DSM 23119 / SP1PR4</strain>
    </source>
</reference>
<evidence type="ECO:0000313" key="10">
    <source>
        <dbReference type="EMBL" id="ADV81440.1"/>
    </source>
</evidence>
<dbReference type="InterPro" id="IPR050291">
    <property type="entry name" value="CDF_Transporter"/>
</dbReference>
<keyword evidence="4 7" id="KW-0812">Transmembrane</keyword>
<gene>
    <name evidence="10" type="ordered locus">AciPR4_0605</name>
</gene>
<dbReference type="GO" id="GO:0008324">
    <property type="term" value="F:monoatomic cation transmembrane transporter activity"/>
    <property type="evidence" value="ECO:0007669"/>
    <property type="project" value="InterPro"/>
</dbReference>
<comment type="similarity">
    <text evidence="2">Belongs to the cation diffusion facilitator (CDF) transporter (TC 2.A.4) family.</text>
</comment>
<accession>E8V4N6</accession>
<dbReference type="InterPro" id="IPR002524">
    <property type="entry name" value="Cation_efflux"/>
</dbReference>
<evidence type="ECO:0000256" key="4">
    <source>
        <dbReference type="ARBA" id="ARBA00022692"/>
    </source>
</evidence>
<comment type="subcellular location">
    <subcellularLocation>
        <location evidence="1">Membrane</location>
        <topology evidence="1">Multi-pass membrane protein</topology>
    </subcellularLocation>
</comment>
<feature type="transmembrane region" description="Helical" evidence="7">
    <location>
        <begin position="125"/>
        <end position="142"/>
    </location>
</feature>
<feature type="transmembrane region" description="Helical" evidence="7">
    <location>
        <begin position="92"/>
        <end position="113"/>
    </location>
</feature>
<evidence type="ECO:0000256" key="7">
    <source>
        <dbReference type="SAM" id="Phobius"/>
    </source>
</evidence>
<dbReference type="InterPro" id="IPR027469">
    <property type="entry name" value="Cation_efflux_TMD_sf"/>
</dbReference>
<organism evidence="10 11">
    <name type="scientific">Terriglobus saanensis (strain ATCC BAA-1853 / DSM 23119 / SP1PR4)</name>
    <dbReference type="NCBI Taxonomy" id="401053"/>
    <lineage>
        <taxon>Bacteria</taxon>
        <taxon>Pseudomonadati</taxon>
        <taxon>Acidobacteriota</taxon>
        <taxon>Terriglobia</taxon>
        <taxon>Terriglobales</taxon>
        <taxon>Acidobacteriaceae</taxon>
        <taxon>Terriglobus</taxon>
    </lineage>
</organism>
<keyword evidence="11" id="KW-1185">Reference proteome</keyword>
<evidence type="ECO:0000313" key="11">
    <source>
        <dbReference type="Proteomes" id="UP000006844"/>
    </source>
</evidence>
<evidence type="ECO:0000256" key="2">
    <source>
        <dbReference type="ARBA" id="ARBA00008114"/>
    </source>
</evidence>
<protein>
    <submittedName>
        <fullName evidence="10">Cation diffusion facilitator family transporter</fullName>
    </submittedName>
</protein>
<dbReference type="AlphaFoldDB" id="E8V4N6"/>
<dbReference type="Gene3D" id="1.20.1510.10">
    <property type="entry name" value="Cation efflux protein transmembrane domain"/>
    <property type="match status" value="1"/>
</dbReference>
<dbReference type="OrthoDB" id="9806522at2"/>
<feature type="domain" description="Cation efflux protein cytoplasmic" evidence="9">
    <location>
        <begin position="401"/>
        <end position="472"/>
    </location>
</feature>
<dbReference type="SUPFAM" id="SSF161111">
    <property type="entry name" value="Cation efflux protein transmembrane domain-like"/>
    <property type="match status" value="1"/>
</dbReference>
<dbReference type="InterPro" id="IPR036837">
    <property type="entry name" value="Cation_efflux_CTD_sf"/>
</dbReference>
<proteinExistence type="inferred from homology"/>